<accession>A0A024G7G1</accession>
<comment type="similarity">
    <text evidence="2">Belongs to the acid sphingomyelinase family.</text>
</comment>
<evidence type="ECO:0000313" key="10">
    <source>
        <dbReference type="Proteomes" id="UP000053237"/>
    </source>
</evidence>
<comment type="caution">
    <text evidence="9">The sequence shown here is derived from an EMBL/GenBank/DDBJ whole genome shotgun (WGS) entry which is preliminary data.</text>
</comment>
<dbReference type="InParanoid" id="A0A024G7G1"/>
<evidence type="ECO:0000256" key="3">
    <source>
        <dbReference type="ARBA" id="ARBA00022525"/>
    </source>
</evidence>
<dbReference type="Gene3D" id="3.60.21.10">
    <property type="match status" value="1"/>
</dbReference>
<keyword evidence="4" id="KW-0378">Hydrolase</keyword>
<dbReference type="Pfam" id="PF00149">
    <property type="entry name" value="Metallophos"/>
    <property type="match status" value="1"/>
</dbReference>
<dbReference type="AlphaFoldDB" id="A0A024G7G1"/>
<feature type="region of interest" description="Disordered" evidence="6">
    <location>
        <begin position="1"/>
        <end position="31"/>
    </location>
</feature>
<feature type="compositionally biased region" description="Basic and acidic residues" evidence="6">
    <location>
        <begin position="1"/>
        <end position="10"/>
    </location>
</feature>
<dbReference type="PANTHER" id="PTHR10340:SF57">
    <property type="entry name" value="METALLOPHOS DOMAIN-CONTAINING PROTEIN"/>
    <property type="match status" value="1"/>
</dbReference>
<evidence type="ECO:0000256" key="2">
    <source>
        <dbReference type="ARBA" id="ARBA00008234"/>
    </source>
</evidence>
<dbReference type="EMBL" id="CAIX01000036">
    <property type="protein sequence ID" value="CCI42604.1"/>
    <property type="molecule type" value="Genomic_DNA"/>
</dbReference>
<sequence length="373" mass="43605">MNNDKSKSNDVSKGADALEDNRTSEPDHELIRPVYGKDAPLELIEEALKYAKGFMEKPDIFLYTGDSNSHPVFPDFADLEHVIERVTINIQRMHHYYKNSVWVTSMIGNNDATPSYYMDIPGEGEEISTIVKIAGAWKDTITDKDMKQFKLHGYVAYPVDNRLVVITLNTAVYSIYHEPRSLNLDDPLGQFKWLKDELKEMKRRNQVAFLCGHIPPSLDSHVEENQWKVEYIEMYKEIIKDYSDIIRAQLFGHLHRNEVRFSPDGNLPPLFITTALSPRYNNNPAFIVWEYDPTSYELCDFVLHGTDINDKEPYYNWKALFRATKAYNLMDLSSKSWKSWATEIENDFKMIEKYRWYSKAQSPLVLVVYERRL</sequence>
<dbReference type="Pfam" id="PF19272">
    <property type="entry name" value="ASMase_C"/>
    <property type="match status" value="1"/>
</dbReference>
<dbReference type="SUPFAM" id="SSF56300">
    <property type="entry name" value="Metallo-dependent phosphatases"/>
    <property type="match status" value="1"/>
</dbReference>
<dbReference type="PANTHER" id="PTHR10340">
    <property type="entry name" value="SPHINGOMYELIN PHOSPHODIESTERASE"/>
    <property type="match status" value="1"/>
</dbReference>
<dbReference type="Proteomes" id="UP000053237">
    <property type="component" value="Unassembled WGS sequence"/>
</dbReference>
<dbReference type="InterPro" id="IPR029052">
    <property type="entry name" value="Metallo-depent_PP-like"/>
</dbReference>
<dbReference type="OrthoDB" id="348678at2759"/>
<evidence type="ECO:0000256" key="4">
    <source>
        <dbReference type="ARBA" id="ARBA00022801"/>
    </source>
</evidence>
<comment type="subcellular location">
    <subcellularLocation>
        <location evidence="1">Secreted</location>
    </subcellularLocation>
</comment>
<keyword evidence="10" id="KW-1185">Reference proteome</keyword>
<evidence type="ECO:0000256" key="5">
    <source>
        <dbReference type="ARBA" id="ARBA00023180"/>
    </source>
</evidence>
<dbReference type="InterPro" id="IPR004843">
    <property type="entry name" value="Calcineurin-like_PHP"/>
</dbReference>
<dbReference type="InterPro" id="IPR045473">
    <property type="entry name" value="ASM_C"/>
</dbReference>
<reference evidence="9 10" key="1">
    <citation type="submission" date="2012-05" db="EMBL/GenBank/DDBJ databases">
        <title>Recombination and specialization in a pathogen metapopulation.</title>
        <authorList>
            <person name="Gardiner A."/>
            <person name="Kemen E."/>
            <person name="Schultz-Larsen T."/>
            <person name="MacLean D."/>
            <person name="Van Oosterhout C."/>
            <person name="Jones J.D.G."/>
        </authorList>
    </citation>
    <scope>NUCLEOTIDE SEQUENCE [LARGE SCALE GENOMIC DNA]</scope>
    <source>
        <strain evidence="9 10">Ac Nc2</strain>
    </source>
</reference>
<evidence type="ECO:0000256" key="1">
    <source>
        <dbReference type="ARBA" id="ARBA00004613"/>
    </source>
</evidence>
<organism evidence="9 10">
    <name type="scientific">Albugo candida</name>
    <dbReference type="NCBI Taxonomy" id="65357"/>
    <lineage>
        <taxon>Eukaryota</taxon>
        <taxon>Sar</taxon>
        <taxon>Stramenopiles</taxon>
        <taxon>Oomycota</taxon>
        <taxon>Peronosporomycetes</taxon>
        <taxon>Albuginales</taxon>
        <taxon>Albuginaceae</taxon>
        <taxon>Albugo</taxon>
    </lineage>
</organism>
<evidence type="ECO:0000256" key="6">
    <source>
        <dbReference type="SAM" id="MobiDB-lite"/>
    </source>
</evidence>
<evidence type="ECO:0000259" key="7">
    <source>
        <dbReference type="Pfam" id="PF00149"/>
    </source>
</evidence>
<evidence type="ECO:0000259" key="8">
    <source>
        <dbReference type="Pfam" id="PF19272"/>
    </source>
</evidence>
<dbReference type="GO" id="GO:0005576">
    <property type="term" value="C:extracellular region"/>
    <property type="evidence" value="ECO:0007669"/>
    <property type="project" value="UniProtKB-SubCell"/>
</dbReference>
<feature type="domain" description="Calcineurin-like phosphoesterase" evidence="7">
    <location>
        <begin position="44"/>
        <end position="256"/>
    </location>
</feature>
<keyword evidence="3" id="KW-0964">Secreted</keyword>
<keyword evidence="5" id="KW-0325">Glycoprotein</keyword>
<dbReference type="GO" id="GO:0016787">
    <property type="term" value="F:hydrolase activity"/>
    <property type="evidence" value="ECO:0007669"/>
    <property type="project" value="UniProtKB-KW"/>
</dbReference>
<evidence type="ECO:0000313" key="9">
    <source>
        <dbReference type="EMBL" id="CCI42604.1"/>
    </source>
</evidence>
<protein>
    <submittedName>
        <fullName evidence="9">Uncharacterized protein</fullName>
    </submittedName>
</protein>
<dbReference type="STRING" id="65357.A0A024G7G1"/>
<name>A0A024G7G1_9STRA</name>
<proteinExistence type="inferred from homology"/>
<gene>
    <name evidence="9" type="ORF">BN9_033880</name>
</gene>
<feature type="domain" description="Sphingomyelin phosphodiesterase C-terminal" evidence="8">
    <location>
        <begin position="273"/>
        <end position="354"/>
    </location>
</feature>
<feature type="compositionally biased region" description="Basic and acidic residues" evidence="6">
    <location>
        <begin position="19"/>
        <end position="31"/>
    </location>
</feature>